<gene>
    <name evidence="5" type="ORF">Gorai_023453</name>
</gene>
<sequence length="222" mass="24930">MRIRNSGNPPQRSLSPPPPSPPTPSFSTSPSHVMVSRTNARLSSIDSPVAQDGSVTDDSWSVSTKESLGHSIFGQTSTSSNSVSSSLSFNGRWCEEERAIPLKKRRVVMVSYETKEQSRERMEKDTLVEERNQNQRCNRRNGKGWRCDKMKMKDHSLCNHHLEMQRMRSSSTSTSTSTTNQGEDGDGAGRPAFAVRENKRVKVVKARSMSSLLRDTVPLFYY</sequence>
<dbReference type="PANTHER" id="PTHR34122:SF1">
    <property type="entry name" value="EXPRESSED PROTEIN"/>
    <property type="match status" value="1"/>
</dbReference>
<keyword evidence="1" id="KW-0539">Nucleus</keyword>
<reference evidence="5 6" key="1">
    <citation type="journal article" date="2019" name="Genome Biol. Evol.">
        <title>Insights into the evolution of the New World diploid cottons (Gossypium, subgenus Houzingenia) based on genome sequencing.</title>
        <authorList>
            <person name="Grover C.E."/>
            <person name="Arick M.A. 2nd"/>
            <person name="Thrash A."/>
            <person name="Conover J.L."/>
            <person name="Sanders W.S."/>
            <person name="Peterson D.G."/>
            <person name="Frelichowski J.E."/>
            <person name="Scheffler J.A."/>
            <person name="Scheffler B.E."/>
            <person name="Wendel J.F."/>
        </authorList>
    </citation>
    <scope>NUCLEOTIDE SEQUENCE [LARGE SCALE GENOMIC DNA]</scope>
    <source>
        <strain evidence="5">8</strain>
        <tissue evidence="5">Leaf</tissue>
    </source>
</reference>
<evidence type="ECO:0000256" key="2">
    <source>
        <dbReference type="PROSITE-ProRule" id="PRU01002"/>
    </source>
</evidence>
<evidence type="ECO:0000256" key="1">
    <source>
        <dbReference type="ARBA" id="ARBA00023242"/>
    </source>
</evidence>
<name>A0A7J8NX14_GOSRA</name>
<dbReference type="KEGG" id="gra:105787339"/>
<evidence type="ECO:0000259" key="4">
    <source>
        <dbReference type="PROSITE" id="PS51667"/>
    </source>
</evidence>
<feature type="region of interest" description="Disordered" evidence="3">
    <location>
        <begin position="1"/>
        <end position="61"/>
    </location>
</feature>
<dbReference type="OrthoDB" id="1678035at2759"/>
<evidence type="ECO:0000313" key="6">
    <source>
        <dbReference type="Proteomes" id="UP000593578"/>
    </source>
</evidence>
<evidence type="ECO:0000256" key="3">
    <source>
        <dbReference type="SAM" id="MobiDB-lite"/>
    </source>
</evidence>
<dbReference type="EMBL" id="JABEZZ010000002">
    <property type="protein sequence ID" value="MBA0581272.1"/>
    <property type="molecule type" value="Genomic_DNA"/>
</dbReference>
<organism evidence="5 6">
    <name type="scientific">Gossypium raimondii</name>
    <name type="common">Peruvian cotton</name>
    <name type="synonym">Gossypium klotzschianum subsp. raimondii</name>
    <dbReference type="NCBI Taxonomy" id="29730"/>
    <lineage>
        <taxon>Eukaryota</taxon>
        <taxon>Viridiplantae</taxon>
        <taxon>Streptophyta</taxon>
        <taxon>Embryophyta</taxon>
        <taxon>Tracheophyta</taxon>
        <taxon>Spermatophyta</taxon>
        <taxon>Magnoliopsida</taxon>
        <taxon>eudicotyledons</taxon>
        <taxon>Gunneridae</taxon>
        <taxon>Pentapetalae</taxon>
        <taxon>rosids</taxon>
        <taxon>malvids</taxon>
        <taxon>Malvales</taxon>
        <taxon>Malvaceae</taxon>
        <taxon>Malvoideae</taxon>
        <taxon>Gossypium</taxon>
    </lineage>
</organism>
<feature type="compositionally biased region" description="Low complexity" evidence="3">
    <location>
        <begin position="169"/>
        <end position="179"/>
    </location>
</feature>
<comment type="caution">
    <text evidence="2">Lacks conserved residue(s) required for the propagation of feature annotation.</text>
</comment>
<evidence type="ECO:0000313" key="5">
    <source>
        <dbReference type="EMBL" id="MBA0581272.1"/>
    </source>
</evidence>
<dbReference type="Proteomes" id="UP000593578">
    <property type="component" value="Unassembled WGS sequence"/>
</dbReference>
<comment type="caution">
    <text evidence="5">The sequence shown here is derived from an EMBL/GenBank/DDBJ whole genome shotgun (WGS) entry which is preliminary data.</text>
</comment>
<dbReference type="AlphaFoldDB" id="A0A7J8NX14"/>
<proteinExistence type="predicted"/>
<feature type="region of interest" description="Disordered" evidence="3">
    <location>
        <begin position="165"/>
        <end position="194"/>
    </location>
</feature>
<accession>A0A7J8NX14</accession>
<dbReference type="Pfam" id="PF08879">
    <property type="entry name" value="WRC"/>
    <property type="match status" value="1"/>
</dbReference>
<feature type="domain" description="WRC" evidence="4">
    <location>
        <begin position="131"/>
        <end position="175"/>
    </location>
</feature>
<feature type="compositionally biased region" description="Pro residues" evidence="3">
    <location>
        <begin position="15"/>
        <end position="24"/>
    </location>
</feature>
<dbReference type="PROSITE" id="PS51667">
    <property type="entry name" value="WRC"/>
    <property type="match status" value="1"/>
</dbReference>
<protein>
    <recommendedName>
        <fullName evidence="4">WRC domain-containing protein</fullName>
    </recommendedName>
</protein>
<dbReference type="PANTHER" id="PTHR34122">
    <property type="entry name" value="EXPRESSED PROTEIN-RELATED"/>
    <property type="match status" value="1"/>
</dbReference>
<dbReference type="InterPro" id="IPR014977">
    <property type="entry name" value="WRC_dom"/>
</dbReference>
<feature type="compositionally biased region" description="Polar residues" evidence="3">
    <location>
        <begin position="36"/>
        <end position="46"/>
    </location>
</feature>